<dbReference type="PRINTS" id="PR01801">
    <property type="entry name" value="SURFCEANTIGN"/>
</dbReference>
<dbReference type="Proteomes" id="UP000028840">
    <property type="component" value="Unassembled WGS sequence"/>
</dbReference>
<dbReference type="GO" id="GO:0016020">
    <property type="term" value="C:membrane"/>
    <property type="evidence" value="ECO:0007669"/>
    <property type="project" value="InterPro"/>
</dbReference>
<evidence type="ECO:0000259" key="1">
    <source>
        <dbReference type="Pfam" id="PF04092"/>
    </source>
</evidence>
<feature type="domain" description="SRS" evidence="1">
    <location>
        <begin position="82"/>
        <end position="211"/>
    </location>
</feature>
<dbReference type="Pfam" id="PF04092">
    <property type="entry name" value="SAG"/>
    <property type="match status" value="2"/>
</dbReference>
<proteinExistence type="predicted"/>
<feature type="domain" description="SRS" evidence="1">
    <location>
        <begin position="221"/>
        <end position="356"/>
    </location>
</feature>
<dbReference type="AlphaFoldDB" id="A0A086PN29"/>
<dbReference type="Gene3D" id="2.60.40.1320">
    <property type="entry name" value="SRS domain"/>
    <property type="match status" value="2"/>
</dbReference>
<dbReference type="SUPFAM" id="SSF74877">
    <property type="entry name" value="Major surface antigen p30, SAG1"/>
    <property type="match status" value="2"/>
</dbReference>
<evidence type="ECO:0000313" key="3">
    <source>
        <dbReference type="Proteomes" id="UP000028840"/>
    </source>
</evidence>
<reference evidence="2 3" key="2">
    <citation type="journal article" date="2015" name="Eukaryot. Cell">
        <title>Genetic mapping reveals that sinefungin resistance in Toxoplasma gondii is controlled by a putative amino acid transporter locus that can be used as a negative selectable marker.</title>
        <authorList>
            <person name="Behnke M.S."/>
            <person name="Khan A."/>
            <person name="Sibley L.D."/>
        </authorList>
    </citation>
    <scope>NUCLEOTIDE SEQUENCE [LARGE SCALE GENOMIC DNA]</scope>
    <source>
        <strain evidence="2 3">VAND</strain>
    </source>
</reference>
<dbReference type="InterPro" id="IPR036755">
    <property type="entry name" value="SRS_dom_sf"/>
</dbReference>
<accession>A0A086PN29</accession>
<gene>
    <name evidence="2" type="ORF">TGVAND_267140</name>
</gene>
<dbReference type="InterPro" id="IPR007226">
    <property type="entry name" value="SRS_dom"/>
</dbReference>
<dbReference type="VEuPathDB" id="ToxoDB:TGVAND_267140"/>
<name>A0A086PN29_TOXGO</name>
<organism evidence="2 3">
    <name type="scientific">Toxoplasma gondii VAND</name>
    <dbReference type="NCBI Taxonomy" id="933077"/>
    <lineage>
        <taxon>Eukaryota</taxon>
        <taxon>Sar</taxon>
        <taxon>Alveolata</taxon>
        <taxon>Apicomplexa</taxon>
        <taxon>Conoidasida</taxon>
        <taxon>Coccidia</taxon>
        <taxon>Eucoccidiorida</taxon>
        <taxon>Eimeriorina</taxon>
        <taxon>Sarcocystidae</taxon>
        <taxon>Toxoplasma</taxon>
    </lineage>
</organism>
<dbReference type="EMBL" id="AEYJ02001475">
    <property type="protein sequence ID" value="KFH01761.1"/>
    <property type="molecule type" value="Genomic_DNA"/>
</dbReference>
<protein>
    <submittedName>
        <fullName evidence="2">SAG-related sequence SRS38B</fullName>
    </submittedName>
</protein>
<dbReference type="InterPro" id="IPR028352">
    <property type="entry name" value="Surface_antig_SAG1"/>
</dbReference>
<sequence length="390" mass="40789">MASVSLGSPAATKAAASASRPPVMGGAPVKLHLASRLGLVSLLLVATMSGLLGYQPSFVTRAVADEPAKNSACVIEANGGQTTCTCVSTEDGKTKDLAATLSASASVLQLVCESTFTFAPDEAGKQVCPVETTDLQTCVGNGGSKTSIDVTSLLTGNTEGIKWEAVTRETQGTTKKLSIPPANLPYTDQRFAVGCLDSGKTTTKCKLTVTIEARASVTQDQIVTCAYGKTSNQKHQSIKLSPSQNKFTLVCGQDGEVLPTNYQSTFCVPKDGVDARAECSGNYTDVIPAYETQWWKHDAAQHTFTLEIPEGGFPEKETQIMVGCQKSKKEAAGTDNEVREEASSESPTVCSVDVTIEAVASSASLSGGVAGVFSWFCSVGAFLTVSCLMM</sequence>
<dbReference type="OrthoDB" id="331501at2759"/>
<reference evidence="2 3" key="1">
    <citation type="submission" date="2014-08" db="EMBL/GenBank/DDBJ databases">
        <authorList>
            <person name="Sibley D."/>
            <person name="Venepally P."/>
            <person name="Karamycheva S."/>
            <person name="Hadjithomas M."/>
            <person name="Khan A."/>
            <person name="Brunk B."/>
            <person name="Roos D."/>
            <person name="Caler E."/>
            <person name="Lorenzi H."/>
        </authorList>
    </citation>
    <scope>NUCLEOTIDE SEQUENCE [LARGE SCALE GENOMIC DNA]</scope>
    <source>
        <strain evidence="2 3">VAND</strain>
    </source>
</reference>
<evidence type="ECO:0000313" key="2">
    <source>
        <dbReference type="EMBL" id="KFH01761.1"/>
    </source>
</evidence>
<comment type="caution">
    <text evidence="2">The sequence shown here is derived from an EMBL/GenBank/DDBJ whole genome shotgun (WGS) entry which is preliminary data.</text>
</comment>